<evidence type="ECO:0000313" key="1">
    <source>
        <dbReference type="EMBL" id="BAY56275.1"/>
    </source>
</evidence>
<keyword evidence="2" id="KW-1185">Reference proteome</keyword>
<organism evidence="1 2">
    <name type="scientific">Leptolyngbya boryana NIES-2135</name>
    <dbReference type="NCBI Taxonomy" id="1973484"/>
    <lineage>
        <taxon>Bacteria</taxon>
        <taxon>Bacillati</taxon>
        <taxon>Cyanobacteriota</taxon>
        <taxon>Cyanophyceae</taxon>
        <taxon>Leptolyngbyales</taxon>
        <taxon>Leptolyngbyaceae</taxon>
        <taxon>Leptolyngbya group</taxon>
        <taxon>Leptolyngbya</taxon>
    </lineage>
</organism>
<dbReference type="Gene3D" id="2.120.10.30">
    <property type="entry name" value="TolB, C-terminal domain"/>
    <property type="match status" value="1"/>
</dbReference>
<sequence length="331" mass="34481">MTIQMSRIIRSSNTKKRASFRSCRLGLGTVALTATLSLSPSKAAVALSYNPTGVFFANTGVPTSDLALTSTGEILATSYDGGWIRRYNSSGGLLSQFGTNLNGPWGIAADSTGTIFAANFNANELQRYNSSGVLLGSTPFNEPGGIAIESSGNVLVSSYSAPSIGRFSSTGTFLGTFTTSNLSNPLGIAINSATGEVLVANRGSDSITRYDSAGVFQSTLVSGLPGVIDVVIDSTGDVLVSTATSVQRFNGAGVLQQTLIPLGTGEIEGLTLDGTGSLLAGQRDGTITRFTAIPVPFAFCPLWGFLPLGIRRLKQQFSKLRNRSSAQESSF</sequence>
<dbReference type="SUPFAM" id="SSF101898">
    <property type="entry name" value="NHL repeat"/>
    <property type="match status" value="1"/>
</dbReference>
<dbReference type="GO" id="GO:0008270">
    <property type="term" value="F:zinc ion binding"/>
    <property type="evidence" value="ECO:0007669"/>
    <property type="project" value="UniProtKB-KW"/>
</dbReference>
<dbReference type="AlphaFoldDB" id="A0A1Z4JHM3"/>
<dbReference type="InterPro" id="IPR050952">
    <property type="entry name" value="TRIM-NHL_E3_ligases"/>
</dbReference>
<name>A0A1Z4JHM3_LEPBY</name>
<accession>A0A1Z4JHM3</accession>
<dbReference type="PANTHER" id="PTHR24104">
    <property type="entry name" value="E3 UBIQUITIN-PROTEIN LIGASE NHLRC1-RELATED"/>
    <property type="match status" value="1"/>
</dbReference>
<dbReference type="CDD" id="cd05819">
    <property type="entry name" value="NHL"/>
    <property type="match status" value="1"/>
</dbReference>
<reference evidence="1 2" key="1">
    <citation type="submission" date="2017-06" db="EMBL/GenBank/DDBJ databases">
        <title>Genome sequencing of cyanobaciteial culture collection at National Institute for Environmental Studies (NIES).</title>
        <authorList>
            <person name="Hirose Y."/>
            <person name="Shimura Y."/>
            <person name="Fujisawa T."/>
            <person name="Nakamura Y."/>
            <person name="Kawachi M."/>
        </authorList>
    </citation>
    <scope>NUCLEOTIDE SEQUENCE [LARGE SCALE GENOMIC DNA]</scope>
    <source>
        <strain evidence="1 2">NIES-2135</strain>
    </source>
</reference>
<proteinExistence type="predicted"/>
<evidence type="ECO:0000313" key="2">
    <source>
        <dbReference type="Proteomes" id="UP000217895"/>
    </source>
</evidence>
<protein>
    <submittedName>
        <fullName evidence="1">Gluconolactonase</fullName>
    </submittedName>
</protein>
<gene>
    <name evidence="1" type="ORF">NIES2135_31050</name>
</gene>
<dbReference type="EMBL" id="AP018203">
    <property type="protein sequence ID" value="BAY56275.1"/>
    <property type="molecule type" value="Genomic_DNA"/>
</dbReference>
<dbReference type="Proteomes" id="UP000217895">
    <property type="component" value="Chromosome"/>
</dbReference>
<dbReference type="InterPro" id="IPR011042">
    <property type="entry name" value="6-blade_b-propeller_TolB-like"/>
</dbReference>
<dbReference type="PANTHER" id="PTHR24104:SF25">
    <property type="entry name" value="PROTEIN LIN-41"/>
    <property type="match status" value="1"/>
</dbReference>